<dbReference type="Proteomes" id="UP000095751">
    <property type="component" value="Unassembled WGS sequence"/>
</dbReference>
<dbReference type="AlphaFoldDB" id="A0A1E7FPE6"/>
<evidence type="ECO:0000313" key="3">
    <source>
        <dbReference type="Proteomes" id="UP000095751"/>
    </source>
</evidence>
<protein>
    <submittedName>
        <fullName evidence="2">Uncharacterized protein</fullName>
    </submittedName>
</protein>
<gene>
    <name evidence="2" type="ORF">FRACYDRAFT_236105</name>
</gene>
<reference evidence="2 3" key="1">
    <citation type="submission" date="2016-09" db="EMBL/GenBank/DDBJ databases">
        <title>Extensive genetic diversity and differential bi-allelic expression allows diatom success in the polar Southern Ocean.</title>
        <authorList>
            <consortium name="DOE Joint Genome Institute"/>
            <person name="Mock T."/>
            <person name="Otillar R.P."/>
            <person name="Strauss J."/>
            <person name="Dupont C."/>
            <person name="Frickenhaus S."/>
            <person name="Maumus F."/>
            <person name="Mcmullan M."/>
            <person name="Sanges R."/>
            <person name="Schmutz J."/>
            <person name="Toseland A."/>
            <person name="Valas R."/>
            <person name="Veluchamy A."/>
            <person name="Ward B.J."/>
            <person name="Allen A."/>
            <person name="Barry K."/>
            <person name="Falciatore A."/>
            <person name="Ferrante M."/>
            <person name="Fortunato A.E."/>
            <person name="Gloeckner G."/>
            <person name="Gruber A."/>
            <person name="Hipkin R."/>
            <person name="Janech M."/>
            <person name="Kroth P."/>
            <person name="Leese F."/>
            <person name="Lindquist E."/>
            <person name="Lyon B.R."/>
            <person name="Martin J."/>
            <person name="Mayer C."/>
            <person name="Parker M."/>
            <person name="Quesneville H."/>
            <person name="Raymond J."/>
            <person name="Uhlig C."/>
            <person name="Valentin K.U."/>
            <person name="Worden A.Z."/>
            <person name="Armbrust E.V."/>
            <person name="Bowler C."/>
            <person name="Green B."/>
            <person name="Moulton V."/>
            <person name="Van Oosterhout C."/>
            <person name="Grigoriev I."/>
        </authorList>
    </citation>
    <scope>NUCLEOTIDE SEQUENCE [LARGE SCALE GENOMIC DNA]</scope>
    <source>
        <strain evidence="2 3">CCMP1102</strain>
    </source>
</reference>
<dbReference type="OrthoDB" id="43092at2759"/>
<feature type="region of interest" description="Disordered" evidence="1">
    <location>
        <begin position="81"/>
        <end position="103"/>
    </location>
</feature>
<dbReference type="EMBL" id="KV784355">
    <property type="protein sequence ID" value="OEU20040.1"/>
    <property type="molecule type" value="Genomic_DNA"/>
</dbReference>
<sequence>MAVVASTENKKAKHPKGFAQLPDWWMEITPHNTLDTEEDAVKRKNAKQEAMVYKDLAAKSDWEQLNVDSKYTVGEKGELIDKETGKPIETGGSNSSYKKDEKTGEWLKDGKPVFKGLQYYTTAGGGGGGGDGLVASPGYGHKDMNWKKPDWMKVKLKSTGTGDTIRKGDYTQFEK</sequence>
<name>A0A1E7FPE6_9STRA</name>
<keyword evidence="3" id="KW-1185">Reference proteome</keyword>
<evidence type="ECO:0000313" key="2">
    <source>
        <dbReference type="EMBL" id="OEU20040.1"/>
    </source>
</evidence>
<dbReference type="InParanoid" id="A0A1E7FPE6"/>
<organism evidence="2 3">
    <name type="scientific">Fragilariopsis cylindrus CCMP1102</name>
    <dbReference type="NCBI Taxonomy" id="635003"/>
    <lineage>
        <taxon>Eukaryota</taxon>
        <taxon>Sar</taxon>
        <taxon>Stramenopiles</taxon>
        <taxon>Ochrophyta</taxon>
        <taxon>Bacillariophyta</taxon>
        <taxon>Bacillariophyceae</taxon>
        <taxon>Bacillariophycidae</taxon>
        <taxon>Bacillariales</taxon>
        <taxon>Bacillariaceae</taxon>
        <taxon>Fragilariopsis</taxon>
    </lineage>
</organism>
<accession>A0A1E7FPE6</accession>
<proteinExistence type="predicted"/>
<dbReference type="KEGG" id="fcy:FRACYDRAFT_236105"/>
<evidence type="ECO:0000256" key="1">
    <source>
        <dbReference type="SAM" id="MobiDB-lite"/>
    </source>
</evidence>